<comment type="caution">
    <text evidence="2">The sequence shown here is derived from an EMBL/GenBank/DDBJ whole genome shotgun (WGS) entry which is preliminary data.</text>
</comment>
<evidence type="ECO:0000313" key="2">
    <source>
        <dbReference type="EMBL" id="RCN43775.1"/>
    </source>
</evidence>
<dbReference type="STRING" id="29170.A0A368GLB8"/>
<feature type="domain" description="Peptidase M1 membrane alanine aminopeptidase" evidence="1">
    <location>
        <begin position="39"/>
        <end position="213"/>
    </location>
</feature>
<dbReference type="PANTHER" id="PTHR11533">
    <property type="entry name" value="PROTEASE M1 ZINC METALLOPROTEASE"/>
    <property type="match status" value="1"/>
</dbReference>
<dbReference type="OrthoDB" id="8182982at2759"/>
<protein>
    <recommendedName>
        <fullName evidence="1">Peptidase M1 membrane alanine aminopeptidase domain-containing protein</fullName>
    </recommendedName>
</protein>
<dbReference type="GO" id="GO:0005737">
    <property type="term" value="C:cytoplasm"/>
    <property type="evidence" value="ECO:0007669"/>
    <property type="project" value="TreeGrafter"/>
</dbReference>
<dbReference type="GO" id="GO:0043171">
    <property type="term" value="P:peptide catabolic process"/>
    <property type="evidence" value="ECO:0007669"/>
    <property type="project" value="TreeGrafter"/>
</dbReference>
<dbReference type="InterPro" id="IPR014782">
    <property type="entry name" value="Peptidase_M1_dom"/>
</dbReference>
<dbReference type="InterPro" id="IPR027268">
    <property type="entry name" value="Peptidase_M4/M1_CTD_sf"/>
</dbReference>
<accession>A0A368GLB8</accession>
<dbReference type="Gene3D" id="1.10.390.10">
    <property type="entry name" value="Neutral Protease Domain 2"/>
    <property type="match status" value="1"/>
</dbReference>
<gene>
    <name evidence="2" type="ORF">ANCCAN_10247</name>
</gene>
<dbReference type="PANTHER" id="PTHR11533:SF257">
    <property type="entry name" value="PEPTIDASE_M1 DOMAIN-CONTAINING PROTEIN"/>
    <property type="match status" value="1"/>
</dbReference>
<proteinExistence type="predicted"/>
<dbReference type="GO" id="GO:0006508">
    <property type="term" value="P:proteolysis"/>
    <property type="evidence" value="ECO:0007669"/>
    <property type="project" value="TreeGrafter"/>
</dbReference>
<dbReference type="Proteomes" id="UP000252519">
    <property type="component" value="Unassembled WGS sequence"/>
</dbReference>
<dbReference type="SUPFAM" id="SSF55486">
    <property type="entry name" value="Metalloproteases ('zincins'), catalytic domain"/>
    <property type="match status" value="1"/>
</dbReference>
<sequence>MAVLPDELVQSKPAITRQTSFGVTVRVHAISHAVAIRVLDIAIDSFELLASIMEIPLPLNKVDFILVPDYDGGMENWGHVLLSENLATYGDDAHLTYVIAHELAHHWIGNKATVDSWRWICLQEDLTDYVSYKVAAAVLGHDSRWERFMLSKYVAIQLTEDFFAPEHSLVMPDNTTQSLITSHCYLKGVVLLESMETVVGEDYMLSAIRNLVATRTSFDMSSFLLYFKDIPVDQNISLAQVYEYWFITGGFPAVKLSNSPLSFELQQLNPSPWPLRLSTKQGLPPFLFAQSLTTSPKNTEVLLNLNFTSFYRVNYDPTTWISIFSQMDEHPEQFSAVGRAQLVTDFCYFYAHDKVDRGTAIKEIVVDVVYKNAEYFELCDWHLFWCHSTVPATLTQLLKRVALGVTRLFDNDAAFGCRTGQAARSLNSICNSVFGANCI</sequence>
<dbReference type="GO" id="GO:0042277">
    <property type="term" value="F:peptide binding"/>
    <property type="evidence" value="ECO:0007669"/>
    <property type="project" value="TreeGrafter"/>
</dbReference>
<dbReference type="GO" id="GO:0005615">
    <property type="term" value="C:extracellular space"/>
    <property type="evidence" value="ECO:0007669"/>
    <property type="project" value="TreeGrafter"/>
</dbReference>
<dbReference type="Pfam" id="PF01433">
    <property type="entry name" value="Peptidase_M1"/>
    <property type="match status" value="1"/>
</dbReference>
<evidence type="ECO:0000259" key="1">
    <source>
        <dbReference type="Pfam" id="PF01433"/>
    </source>
</evidence>
<dbReference type="InterPro" id="IPR050344">
    <property type="entry name" value="Peptidase_M1_aminopeptidases"/>
</dbReference>
<dbReference type="EMBL" id="JOJR01000147">
    <property type="protein sequence ID" value="RCN43775.1"/>
    <property type="molecule type" value="Genomic_DNA"/>
</dbReference>
<dbReference type="GO" id="GO:0008270">
    <property type="term" value="F:zinc ion binding"/>
    <property type="evidence" value="ECO:0007669"/>
    <property type="project" value="InterPro"/>
</dbReference>
<organism evidence="2 3">
    <name type="scientific">Ancylostoma caninum</name>
    <name type="common">Dog hookworm</name>
    <dbReference type="NCBI Taxonomy" id="29170"/>
    <lineage>
        <taxon>Eukaryota</taxon>
        <taxon>Metazoa</taxon>
        <taxon>Ecdysozoa</taxon>
        <taxon>Nematoda</taxon>
        <taxon>Chromadorea</taxon>
        <taxon>Rhabditida</taxon>
        <taxon>Rhabditina</taxon>
        <taxon>Rhabditomorpha</taxon>
        <taxon>Strongyloidea</taxon>
        <taxon>Ancylostomatidae</taxon>
        <taxon>Ancylostomatinae</taxon>
        <taxon>Ancylostoma</taxon>
    </lineage>
</organism>
<evidence type="ECO:0000313" key="3">
    <source>
        <dbReference type="Proteomes" id="UP000252519"/>
    </source>
</evidence>
<reference evidence="2 3" key="1">
    <citation type="submission" date="2014-10" db="EMBL/GenBank/DDBJ databases">
        <title>Draft genome of the hookworm Ancylostoma caninum.</title>
        <authorList>
            <person name="Mitreva M."/>
        </authorList>
    </citation>
    <scope>NUCLEOTIDE SEQUENCE [LARGE SCALE GENOMIC DNA]</scope>
    <source>
        <strain evidence="2 3">Baltimore</strain>
    </source>
</reference>
<keyword evidence="3" id="KW-1185">Reference proteome</keyword>
<dbReference type="GO" id="GO:0016020">
    <property type="term" value="C:membrane"/>
    <property type="evidence" value="ECO:0007669"/>
    <property type="project" value="TreeGrafter"/>
</dbReference>
<dbReference type="AlphaFoldDB" id="A0A368GLB8"/>
<name>A0A368GLB8_ANCCA</name>
<dbReference type="GO" id="GO:0070006">
    <property type="term" value="F:metalloaminopeptidase activity"/>
    <property type="evidence" value="ECO:0007669"/>
    <property type="project" value="TreeGrafter"/>
</dbReference>